<feature type="transmembrane region" description="Helical" evidence="6">
    <location>
        <begin position="457"/>
        <end position="475"/>
    </location>
</feature>
<reference evidence="7 8" key="1">
    <citation type="submission" date="2016-07" db="EMBL/GenBank/DDBJ databases">
        <title>Comparative genomics of the Campylobacter concisus group.</title>
        <authorList>
            <person name="Miller W.G."/>
            <person name="Yee E."/>
            <person name="Chapman M.H."/>
            <person name="Huynh S."/>
            <person name="Bono J.L."/>
            <person name="On S.L.W."/>
            <person name="StLeger J."/>
            <person name="Foster G."/>
            <person name="Parker C.T."/>
        </authorList>
    </citation>
    <scope>NUCLEOTIDE SEQUENCE [LARGE SCALE GENOMIC DNA]</scope>
    <source>
        <strain evidence="7 8">CCUG 21559</strain>
    </source>
</reference>
<feature type="transmembrane region" description="Helical" evidence="6">
    <location>
        <begin position="487"/>
        <end position="509"/>
    </location>
</feature>
<protein>
    <recommendedName>
        <fullName evidence="6">Phosphate transporter</fullName>
    </recommendedName>
</protein>
<dbReference type="EMBL" id="CP012542">
    <property type="protein sequence ID" value="QCD45244.1"/>
    <property type="molecule type" value="Genomic_DNA"/>
</dbReference>
<dbReference type="GO" id="GO:0005315">
    <property type="term" value="F:phosphate transmembrane transporter activity"/>
    <property type="evidence" value="ECO:0007669"/>
    <property type="project" value="InterPro"/>
</dbReference>
<dbReference type="AlphaFoldDB" id="A0A6G5QHZ9"/>
<keyword evidence="4 6" id="KW-1133">Transmembrane helix</keyword>
<evidence type="ECO:0000256" key="2">
    <source>
        <dbReference type="ARBA" id="ARBA00022448"/>
    </source>
</evidence>
<feature type="transmembrane region" description="Helical" evidence="6">
    <location>
        <begin position="320"/>
        <end position="341"/>
    </location>
</feature>
<dbReference type="Pfam" id="PF01384">
    <property type="entry name" value="PHO4"/>
    <property type="match status" value="1"/>
</dbReference>
<dbReference type="PANTHER" id="PTHR11101:SF80">
    <property type="entry name" value="PHOSPHATE TRANSPORTER"/>
    <property type="match status" value="1"/>
</dbReference>
<dbReference type="GO" id="GO:0016020">
    <property type="term" value="C:membrane"/>
    <property type="evidence" value="ECO:0007669"/>
    <property type="project" value="UniProtKB-SubCell"/>
</dbReference>
<evidence type="ECO:0000256" key="3">
    <source>
        <dbReference type="ARBA" id="ARBA00022692"/>
    </source>
</evidence>
<comment type="similarity">
    <text evidence="6">Belongs to the inorganic phosphate transporter (PiT) (TC 2.A.20) family.</text>
</comment>
<feature type="transmembrane region" description="Helical" evidence="6">
    <location>
        <begin position="7"/>
        <end position="27"/>
    </location>
</feature>
<sequence>MGRDNLFAASVFIATIGYFSYWGYGYVPSEHHIIFFMASIFGVFMACNIGGNDVANSFGTSVGAKTLTIKQALIIAAVFELSGAIFAGAEVTNTIRGGIINFPSDSSVDPMKFVAIMTSALLSSGLWLFFASKKGLPVSTTHSIVGGIVGAGLVMGYTTYGGSEALNMVSWDGIGRIAMSWVISPLLGGILSYFVFGYIKKYIIDPTKELKTSLKSLKKERKIYKEEFIKSLSNKPKDEQIDTLSRIALIDEDEIENAEYSEYRSNIKIMKDREKHVDTFAAMKRHIPFVASFGAIIISSMMLFKGLAHLDLKFNLIETIWIIFVIGLLAYLASFAIINVMSKNDSEKSINRIFSWFQIFTASSFAFSHGANDIANAIGPFAAIIDVLKTGVINEKSAVPDVAMITFGIALVVGLWFLGKEVIMTIGSKLAEILPTTGFSAELAASIVILFATKLGLPVSSTHILIGAVLGIGILNKNANWSMVRPILLAWVITLPTAAVSSALFYMILKEFMGF</sequence>
<dbReference type="RefSeq" id="WP_171994042.1">
    <property type="nucleotide sequence ID" value="NZ_CP012542.1"/>
</dbReference>
<dbReference type="PANTHER" id="PTHR11101">
    <property type="entry name" value="PHOSPHATE TRANSPORTER"/>
    <property type="match status" value="1"/>
</dbReference>
<feature type="transmembrane region" description="Helical" evidence="6">
    <location>
        <begin position="398"/>
        <end position="418"/>
    </location>
</feature>
<feature type="transmembrane region" description="Helical" evidence="6">
    <location>
        <begin position="72"/>
        <end position="91"/>
    </location>
</feature>
<dbReference type="InterPro" id="IPR001204">
    <property type="entry name" value="Phos_transporter"/>
</dbReference>
<organism evidence="7 8">
    <name type="scientific">Campylobacter mucosalis CCUG 21559</name>
    <dbReference type="NCBI Taxonomy" id="1032067"/>
    <lineage>
        <taxon>Bacteria</taxon>
        <taxon>Pseudomonadati</taxon>
        <taxon>Campylobacterota</taxon>
        <taxon>Epsilonproteobacteria</taxon>
        <taxon>Campylobacterales</taxon>
        <taxon>Campylobacteraceae</taxon>
        <taxon>Campylobacter</taxon>
    </lineage>
</organism>
<feature type="transmembrane region" description="Helical" evidence="6">
    <location>
        <begin position="289"/>
        <end position="308"/>
    </location>
</feature>
<keyword evidence="3 6" id="KW-0812">Transmembrane</keyword>
<feature type="transmembrane region" description="Helical" evidence="6">
    <location>
        <begin position="33"/>
        <end position="51"/>
    </location>
</feature>
<keyword evidence="8" id="KW-1185">Reference proteome</keyword>
<evidence type="ECO:0000313" key="7">
    <source>
        <dbReference type="EMBL" id="QCD45244.1"/>
    </source>
</evidence>
<gene>
    <name evidence="7" type="ORF">CMUC_1484</name>
</gene>
<dbReference type="GO" id="GO:0035435">
    <property type="term" value="P:phosphate ion transmembrane transport"/>
    <property type="evidence" value="ECO:0007669"/>
    <property type="project" value="TreeGrafter"/>
</dbReference>
<feature type="transmembrane region" description="Helical" evidence="6">
    <location>
        <begin position="430"/>
        <end position="451"/>
    </location>
</feature>
<feature type="transmembrane region" description="Helical" evidence="6">
    <location>
        <begin position="142"/>
        <end position="160"/>
    </location>
</feature>
<comment type="subcellular location">
    <subcellularLocation>
        <location evidence="1 6">Membrane</location>
        <topology evidence="1 6">Multi-pass membrane protein</topology>
    </subcellularLocation>
</comment>
<keyword evidence="5 6" id="KW-0472">Membrane</keyword>
<evidence type="ECO:0000256" key="1">
    <source>
        <dbReference type="ARBA" id="ARBA00004141"/>
    </source>
</evidence>
<proteinExistence type="inferred from homology"/>
<dbReference type="Proteomes" id="UP000503264">
    <property type="component" value="Chromosome"/>
</dbReference>
<feature type="transmembrane region" description="Helical" evidence="6">
    <location>
        <begin position="111"/>
        <end position="130"/>
    </location>
</feature>
<accession>A0A6G5QHZ9</accession>
<evidence type="ECO:0000256" key="4">
    <source>
        <dbReference type="ARBA" id="ARBA00022989"/>
    </source>
</evidence>
<keyword evidence="2 6" id="KW-0813">Transport</keyword>
<feature type="transmembrane region" description="Helical" evidence="6">
    <location>
        <begin position="180"/>
        <end position="199"/>
    </location>
</feature>
<evidence type="ECO:0000256" key="5">
    <source>
        <dbReference type="ARBA" id="ARBA00023136"/>
    </source>
</evidence>
<keyword evidence="6" id="KW-0592">Phosphate transport</keyword>
<name>A0A6G5QHZ9_9BACT</name>
<evidence type="ECO:0000256" key="6">
    <source>
        <dbReference type="RuleBase" id="RU363058"/>
    </source>
</evidence>
<evidence type="ECO:0000313" key="8">
    <source>
        <dbReference type="Proteomes" id="UP000503264"/>
    </source>
</evidence>